<evidence type="ECO:0000313" key="7">
    <source>
        <dbReference type="Proteomes" id="UP000218887"/>
    </source>
</evidence>
<dbReference type="AlphaFoldDB" id="A0A2A2IH58"/>
<dbReference type="Gene3D" id="2.30.30.40">
    <property type="entry name" value="SH3 Domains"/>
    <property type="match status" value="1"/>
</dbReference>
<dbReference type="InterPro" id="IPR051202">
    <property type="entry name" value="Peptidase_C40"/>
</dbReference>
<evidence type="ECO:0000256" key="1">
    <source>
        <dbReference type="ARBA" id="ARBA00007074"/>
    </source>
</evidence>
<dbReference type="GO" id="GO:0008234">
    <property type="term" value="F:cysteine-type peptidase activity"/>
    <property type="evidence" value="ECO:0007669"/>
    <property type="project" value="UniProtKB-KW"/>
</dbReference>
<evidence type="ECO:0000256" key="2">
    <source>
        <dbReference type="ARBA" id="ARBA00022670"/>
    </source>
</evidence>
<feature type="domain" description="NlpC/P60" evidence="5">
    <location>
        <begin position="187"/>
        <end position="311"/>
    </location>
</feature>
<dbReference type="InterPro" id="IPR000064">
    <property type="entry name" value="NLP_P60_dom"/>
</dbReference>
<dbReference type="Gene3D" id="3.90.1720.10">
    <property type="entry name" value="endopeptidase domain like (from Nostoc punctiforme)"/>
    <property type="match status" value="1"/>
</dbReference>
<dbReference type="InterPro" id="IPR038765">
    <property type="entry name" value="Papain-like_cys_pep_sf"/>
</dbReference>
<dbReference type="InterPro" id="IPR041382">
    <property type="entry name" value="SH3_16"/>
</dbReference>
<evidence type="ECO:0000256" key="4">
    <source>
        <dbReference type="ARBA" id="ARBA00022807"/>
    </source>
</evidence>
<keyword evidence="4" id="KW-0788">Thiol protease</keyword>
<accession>A0A2A2IH58</accession>
<evidence type="ECO:0000259" key="5">
    <source>
        <dbReference type="PROSITE" id="PS51935"/>
    </source>
</evidence>
<dbReference type="PANTHER" id="PTHR47053:SF3">
    <property type="entry name" value="GAMMA-D-GLUTAMYL-L-LYSINE DIPEPTIDYL-PEPTIDASE"/>
    <property type="match status" value="1"/>
</dbReference>
<comment type="similarity">
    <text evidence="1">Belongs to the peptidase C40 family.</text>
</comment>
<keyword evidence="7" id="KW-1185">Reference proteome</keyword>
<name>A0A2A2IH58_9BACI</name>
<keyword evidence="3" id="KW-0378">Hydrolase</keyword>
<dbReference type="SUPFAM" id="SSF54001">
    <property type="entry name" value="Cysteine proteinases"/>
    <property type="match status" value="1"/>
</dbReference>
<sequence>MVKQTFDQFPEEMWVTAVQVATVWTTPESARDIDAHGTDNPTNIDQWISGLTYETNLALCDENRVQTQLLYGEPVLVTEIKEKWAHIVIPSQPSKKDMRGYPGWVPLSQLSKVNRAKWKSPETAAIINDKTWLESDHGEKEMKLSYMTFLPVAEVHEDRVEVKTPHGNKFLPKASTYIFSSEKGMDPASGENIVKAADPFVSLDYFWGGMSSFGYDCSGLAYAMHKANGYEIARDADDQAASGENVDDDKLLPGDLVFFAYEEGKGRLHHVGIYYGDGKMIHAPQTGKGIEIISMKGTKYEKELCAARRYWCRYRKGNNDDGR</sequence>
<dbReference type="OrthoDB" id="9813368at2"/>
<keyword evidence="2" id="KW-0645">Protease</keyword>
<dbReference type="Pfam" id="PF23795">
    <property type="entry name" value="SH3_YKFC_2nd"/>
    <property type="match status" value="1"/>
</dbReference>
<evidence type="ECO:0000313" key="6">
    <source>
        <dbReference type="EMBL" id="PAV31341.1"/>
    </source>
</evidence>
<dbReference type="Pfam" id="PF18348">
    <property type="entry name" value="SH3_16"/>
    <property type="match status" value="1"/>
</dbReference>
<evidence type="ECO:0000256" key="3">
    <source>
        <dbReference type="ARBA" id="ARBA00022801"/>
    </source>
</evidence>
<gene>
    <name evidence="6" type="ORF">CIL05_01430</name>
</gene>
<dbReference type="EMBL" id="NPOA01000001">
    <property type="protein sequence ID" value="PAV31341.1"/>
    <property type="molecule type" value="Genomic_DNA"/>
</dbReference>
<dbReference type="Proteomes" id="UP000218887">
    <property type="component" value="Unassembled WGS sequence"/>
</dbReference>
<dbReference type="InterPro" id="IPR057812">
    <property type="entry name" value="SH3_YKFC_2nd"/>
</dbReference>
<protein>
    <submittedName>
        <fullName evidence="6">Peptidase</fullName>
    </submittedName>
</protein>
<reference evidence="6 7" key="1">
    <citation type="submission" date="2017-08" db="EMBL/GenBank/DDBJ databases">
        <title>Virgibacillus indicus sp. nov. and Virgibacillus profoundi sp. nov, two moderately halophilic bacteria isolated from marine sediment by using the Microfluidic Streak Plate.</title>
        <authorList>
            <person name="Xu B."/>
            <person name="Hu B."/>
            <person name="Wang J."/>
            <person name="Zhu Y."/>
            <person name="Huang L."/>
            <person name="Du W."/>
            <person name="Huang Y."/>
        </authorList>
    </citation>
    <scope>NUCLEOTIDE SEQUENCE [LARGE SCALE GENOMIC DNA]</scope>
    <source>
        <strain evidence="6 7">IO3-P3-H5</strain>
    </source>
</reference>
<organism evidence="6 7">
    <name type="scientific">Virgibacillus profundi</name>
    <dbReference type="NCBI Taxonomy" id="2024555"/>
    <lineage>
        <taxon>Bacteria</taxon>
        <taxon>Bacillati</taxon>
        <taxon>Bacillota</taxon>
        <taxon>Bacilli</taxon>
        <taxon>Bacillales</taxon>
        <taxon>Bacillaceae</taxon>
        <taxon>Virgibacillus</taxon>
    </lineage>
</organism>
<comment type="caution">
    <text evidence="6">The sequence shown here is derived from an EMBL/GenBank/DDBJ whole genome shotgun (WGS) entry which is preliminary data.</text>
</comment>
<dbReference type="PROSITE" id="PS51935">
    <property type="entry name" value="NLPC_P60"/>
    <property type="match status" value="1"/>
</dbReference>
<proteinExistence type="inferred from homology"/>
<dbReference type="RefSeq" id="WP_095653712.1">
    <property type="nucleotide sequence ID" value="NZ_NPOA01000001.1"/>
</dbReference>
<dbReference type="Pfam" id="PF00877">
    <property type="entry name" value="NLPC_P60"/>
    <property type="match status" value="1"/>
</dbReference>
<dbReference type="PANTHER" id="PTHR47053">
    <property type="entry name" value="MUREIN DD-ENDOPEPTIDASE MEPH-RELATED"/>
    <property type="match status" value="1"/>
</dbReference>
<dbReference type="GO" id="GO:0006508">
    <property type="term" value="P:proteolysis"/>
    <property type="evidence" value="ECO:0007669"/>
    <property type="project" value="UniProtKB-KW"/>
</dbReference>